<dbReference type="InterPro" id="IPR019734">
    <property type="entry name" value="TPR_rpt"/>
</dbReference>
<evidence type="ECO:0000313" key="5">
    <source>
        <dbReference type="EMBL" id="GEN86107.1"/>
    </source>
</evidence>
<evidence type="ECO:0000256" key="1">
    <source>
        <dbReference type="ARBA" id="ARBA00022705"/>
    </source>
</evidence>
<name>A0A511ZF98_9BACI</name>
<evidence type="ECO:0000256" key="2">
    <source>
        <dbReference type="ARBA" id="ARBA00023016"/>
    </source>
</evidence>
<dbReference type="PROSITE" id="PS00636">
    <property type="entry name" value="DNAJ_1"/>
    <property type="match status" value="1"/>
</dbReference>
<evidence type="ECO:0000256" key="3">
    <source>
        <dbReference type="SAM" id="MobiDB-lite"/>
    </source>
</evidence>
<keyword evidence="2" id="KW-0346">Stress response</keyword>
<dbReference type="InterPro" id="IPR011990">
    <property type="entry name" value="TPR-like_helical_dom_sf"/>
</dbReference>
<gene>
    <name evidence="5" type="ORF">OSO01_08460</name>
</gene>
<feature type="domain" description="J" evidence="4">
    <location>
        <begin position="8"/>
        <end position="67"/>
    </location>
</feature>
<dbReference type="PROSITE" id="PS50076">
    <property type="entry name" value="DNAJ_2"/>
    <property type="match status" value="1"/>
</dbReference>
<dbReference type="CDD" id="cd06257">
    <property type="entry name" value="DnaJ"/>
    <property type="match status" value="1"/>
</dbReference>
<dbReference type="SMART" id="SM00271">
    <property type="entry name" value="DnaJ"/>
    <property type="match status" value="1"/>
</dbReference>
<dbReference type="PRINTS" id="PR00625">
    <property type="entry name" value="JDOMAIN"/>
</dbReference>
<keyword evidence="6" id="KW-1185">Reference proteome</keyword>
<dbReference type="SUPFAM" id="SSF48452">
    <property type="entry name" value="TPR-like"/>
    <property type="match status" value="1"/>
</dbReference>
<dbReference type="STRING" id="582851.GCA_900162665_04334"/>
<evidence type="ECO:0000259" key="4">
    <source>
        <dbReference type="PROSITE" id="PS50076"/>
    </source>
</evidence>
<dbReference type="GO" id="GO:0006260">
    <property type="term" value="P:DNA replication"/>
    <property type="evidence" value="ECO:0007669"/>
    <property type="project" value="UniProtKB-KW"/>
</dbReference>
<dbReference type="OrthoDB" id="129696at2"/>
<reference evidence="5 6" key="1">
    <citation type="submission" date="2019-07" db="EMBL/GenBank/DDBJ databases">
        <title>Whole genome shotgun sequence of Oceanobacillus sojae NBRC 105379.</title>
        <authorList>
            <person name="Hosoyama A."/>
            <person name="Uohara A."/>
            <person name="Ohji S."/>
            <person name="Ichikawa N."/>
        </authorList>
    </citation>
    <scope>NUCLEOTIDE SEQUENCE [LARGE SCALE GENOMIC DNA]</scope>
    <source>
        <strain evidence="5 6">NBRC 105379</strain>
    </source>
</reference>
<organism evidence="5 6">
    <name type="scientific">Oceanobacillus sojae</name>
    <dbReference type="NCBI Taxonomy" id="582851"/>
    <lineage>
        <taxon>Bacteria</taxon>
        <taxon>Bacillati</taxon>
        <taxon>Bacillota</taxon>
        <taxon>Bacilli</taxon>
        <taxon>Bacillales</taxon>
        <taxon>Bacillaceae</taxon>
        <taxon>Oceanobacillus</taxon>
    </lineage>
</organism>
<dbReference type="EMBL" id="BJYM01000003">
    <property type="protein sequence ID" value="GEN86107.1"/>
    <property type="molecule type" value="Genomic_DNA"/>
</dbReference>
<feature type="compositionally biased region" description="Basic and acidic residues" evidence="3">
    <location>
        <begin position="56"/>
        <end position="84"/>
    </location>
</feature>
<accession>A0A511ZF98</accession>
<dbReference type="AlphaFoldDB" id="A0A511ZF98"/>
<dbReference type="Proteomes" id="UP000321558">
    <property type="component" value="Unassembled WGS sequence"/>
</dbReference>
<dbReference type="Gene3D" id="1.25.40.10">
    <property type="entry name" value="Tetratricopeptide repeat domain"/>
    <property type="match status" value="1"/>
</dbReference>
<dbReference type="SUPFAM" id="SSF46565">
    <property type="entry name" value="Chaperone J-domain"/>
    <property type="match status" value="1"/>
</dbReference>
<dbReference type="Pfam" id="PF00226">
    <property type="entry name" value="DnaJ"/>
    <property type="match status" value="1"/>
</dbReference>
<dbReference type="Gene3D" id="1.10.287.110">
    <property type="entry name" value="DnaJ domain"/>
    <property type="match status" value="1"/>
</dbReference>
<dbReference type="RefSeq" id="WP_147209006.1">
    <property type="nucleotide sequence ID" value="NZ_BJYM01000003.1"/>
</dbReference>
<evidence type="ECO:0000313" key="6">
    <source>
        <dbReference type="Proteomes" id="UP000321558"/>
    </source>
</evidence>
<dbReference type="InterPro" id="IPR018253">
    <property type="entry name" value="DnaJ_domain_CS"/>
</dbReference>
<dbReference type="Pfam" id="PF13181">
    <property type="entry name" value="TPR_8"/>
    <property type="match status" value="1"/>
</dbReference>
<protein>
    <recommendedName>
        <fullName evidence="4">J domain-containing protein</fullName>
    </recommendedName>
</protein>
<comment type="caution">
    <text evidence="5">The sequence shown here is derived from an EMBL/GenBank/DDBJ whole genome shotgun (WGS) entry which is preliminary data.</text>
</comment>
<sequence>MSKVKNESYYKILGTTANIGQARIEEKYLEALEKHPQETDPEGYAKVQEAYEVLNDPEKRAAYDDARKHGKKADKQQKKADKAMSVKAEQNNTSEADSIANEVKQFDEAEQLIIDAKKLIDRGDNQKAFEVYKKLNQLVPDSGEIKFKLLKLASLNGDVDEMEKIFSEIIPLTASDEELQIIYTLKADIYQNNGYPDKAIETYEDLLEKFPEQKAMFAPGLAHLYINTAYSDKVTNLMEQSQPTEADNAKTATAFYLSWINIIITTEKWSVLSKVLSKFKKHIKTISDEQDFKRLQDELMEQYMYFHKGALFQEAEIYISLADVITQKNNNDIRKAHNETKKQARLQKEISKLSHDENAYQLLYYRAYEWFYTGKMAAAKVIAVMNELPAYVRQQLESDKESYAAGILQLKKKYPFIYKSYQNQWDSLFEQLTAGLSRQEKRNLRKKK</sequence>
<keyword evidence="1" id="KW-0235">DNA replication</keyword>
<feature type="region of interest" description="Disordered" evidence="3">
    <location>
        <begin position="32"/>
        <end position="51"/>
    </location>
</feature>
<dbReference type="InterPro" id="IPR036869">
    <property type="entry name" value="J_dom_sf"/>
</dbReference>
<feature type="region of interest" description="Disordered" evidence="3">
    <location>
        <begin position="56"/>
        <end position="96"/>
    </location>
</feature>
<proteinExistence type="predicted"/>
<dbReference type="InterPro" id="IPR001623">
    <property type="entry name" value="DnaJ_domain"/>
</dbReference>